<protein>
    <submittedName>
        <fullName evidence="1">Cytochrome C</fullName>
    </submittedName>
</protein>
<sequence>WERWLTRYENKEKYLGKDYAGHDIFQKYNERRKKELVADDGPLSDVIGLDLPSPTPFAEKER</sequence>
<evidence type="ECO:0000313" key="1">
    <source>
        <dbReference type="EMBL" id="HCW92492.1"/>
    </source>
</evidence>
<reference evidence="1 2" key="1">
    <citation type="journal article" date="2018" name="Nat. Biotechnol.">
        <title>A standardized bacterial taxonomy based on genome phylogeny substantially revises the tree of life.</title>
        <authorList>
            <person name="Parks D.H."/>
            <person name="Chuvochina M."/>
            <person name="Waite D.W."/>
            <person name="Rinke C."/>
            <person name="Skarshewski A."/>
            <person name="Chaumeil P.A."/>
            <person name="Hugenholtz P."/>
        </authorList>
    </citation>
    <scope>NUCLEOTIDE SEQUENCE [LARGE SCALE GENOMIC DNA]</scope>
    <source>
        <strain evidence="1">UBA8672</strain>
    </source>
</reference>
<feature type="non-terminal residue" evidence="1">
    <location>
        <position position="1"/>
    </location>
</feature>
<dbReference type="AlphaFoldDB" id="A0A3D5QBE4"/>
<dbReference type="EMBL" id="DPPF01000049">
    <property type="protein sequence ID" value="HCW92492.1"/>
    <property type="molecule type" value="Genomic_DNA"/>
</dbReference>
<organism evidence="1 2">
    <name type="scientific">Flexistipes sinusarabici</name>
    <dbReference type="NCBI Taxonomy" id="2352"/>
    <lineage>
        <taxon>Bacteria</taxon>
        <taxon>Pseudomonadati</taxon>
        <taxon>Deferribacterota</taxon>
        <taxon>Deferribacteres</taxon>
        <taxon>Deferribacterales</taxon>
        <taxon>Flexistipitaceae</taxon>
        <taxon>Flexistipes</taxon>
    </lineage>
</organism>
<gene>
    <name evidence="1" type="ORF">DHM44_02300</name>
</gene>
<evidence type="ECO:0000313" key="2">
    <source>
        <dbReference type="Proteomes" id="UP000262325"/>
    </source>
</evidence>
<comment type="caution">
    <text evidence="1">The sequence shown here is derived from an EMBL/GenBank/DDBJ whole genome shotgun (WGS) entry which is preliminary data.</text>
</comment>
<name>A0A3D5QBE4_FLESI</name>
<dbReference type="Proteomes" id="UP000262325">
    <property type="component" value="Unassembled WGS sequence"/>
</dbReference>
<proteinExistence type="predicted"/>
<accession>A0A3D5QBE4</accession>